<evidence type="ECO:0000313" key="10">
    <source>
        <dbReference type="Proteomes" id="UP000442694"/>
    </source>
</evidence>
<dbReference type="Proteomes" id="UP000442694">
    <property type="component" value="Unassembled WGS sequence"/>
</dbReference>
<dbReference type="GO" id="GO:0003677">
    <property type="term" value="F:DNA binding"/>
    <property type="evidence" value="ECO:0007669"/>
    <property type="project" value="UniProtKB-UniRule"/>
</dbReference>
<evidence type="ECO:0000256" key="1">
    <source>
        <dbReference type="ARBA" id="ARBA00008857"/>
    </source>
</evidence>
<name>A0A833JFZ9_9BACT</name>
<keyword evidence="4" id="KW-0233">DNA recombination</keyword>
<evidence type="ECO:0000256" key="2">
    <source>
        <dbReference type="ARBA" id="ARBA00022908"/>
    </source>
</evidence>
<dbReference type="AlphaFoldDB" id="A0A833JFZ9"/>
<feature type="domain" description="KaiA C-terminal" evidence="6">
    <location>
        <begin position="1"/>
        <end position="48"/>
    </location>
</feature>
<evidence type="ECO:0000259" key="6">
    <source>
        <dbReference type="PROSITE" id="PS51431"/>
    </source>
</evidence>
<evidence type="ECO:0000256" key="5">
    <source>
        <dbReference type="PROSITE-ProRule" id="PRU01248"/>
    </source>
</evidence>
<sequence>MKTNEILDKFFHYLKIKGSSKHTLKAYKLDLQDYLKHLSEEHINEKDLSNLFINATSVEFKTYKFYLGASSPATVKRKFMTLKRFLDWCVQEGYRKQKLPEAIKLPKFQTLSPRWLTRNEMNSIQRALETKRNLRDKTIVNLLYHTGIRVGELVSLRWEDIDTGRYQGTLRIRKGKGEKERLVPLNATARNLLQKYEESLVKREDYLFYGIRKNPLNEDGVLRMFYSLSKQAGVKVTPHALRHTFCKNLLESNVSIDKIATLAGHSSLTVTQKYTTPSLQDLSKAVVHLED</sequence>
<dbReference type="GO" id="GO:0007623">
    <property type="term" value="P:circadian rhythm"/>
    <property type="evidence" value="ECO:0007669"/>
    <property type="project" value="InterPro"/>
</dbReference>
<dbReference type="Gene3D" id="1.10.443.10">
    <property type="entry name" value="Intergrase catalytic core"/>
    <property type="match status" value="1"/>
</dbReference>
<dbReference type="PANTHER" id="PTHR30349:SF64">
    <property type="entry name" value="PROPHAGE INTEGRASE INTD-RELATED"/>
    <property type="match status" value="1"/>
</dbReference>
<organism evidence="9 10">
    <name type="scientific">Fluviispira multicolorata</name>
    <dbReference type="NCBI Taxonomy" id="2654512"/>
    <lineage>
        <taxon>Bacteria</taxon>
        <taxon>Pseudomonadati</taxon>
        <taxon>Bdellovibrionota</taxon>
        <taxon>Oligoflexia</taxon>
        <taxon>Silvanigrellales</taxon>
        <taxon>Silvanigrellaceae</taxon>
        <taxon>Fluviispira</taxon>
    </lineage>
</organism>
<feature type="domain" description="Core-binding (CB)" evidence="8">
    <location>
        <begin position="1"/>
        <end position="90"/>
    </location>
</feature>
<dbReference type="Gene3D" id="1.10.150.130">
    <property type="match status" value="1"/>
</dbReference>
<evidence type="ECO:0000256" key="3">
    <source>
        <dbReference type="ARBA" id="ARBA00023125"/>
    </source>
</evidence>
<dbReference type="Pfam" id="PF02899">
    <property type="entry name" value="Phage_int_SAM_1"/>
    <property type="match status" value="1"/>
</dbReference>
<dbReference type="InterPro" id="IPR050090">
    <property type="entry name" value="Tyrosine_recombinase_XerCD"/>
</dbReference>
<dbReference type="InterPro" id="IPR011010">
    <property type="entry name" value="DNA_brk_join_enz"/>
</dbReference>
<comment type="similarity">
    <text evidence="1">Belongs to the 'phage' integrase family.</text>
</comment>
<comment type="caution">
    <text evidence="9">The sequence shown here is derived from an EMBL/GenBank/DDBJ whole genome shotgun (WGS) entry which is preliminary data.</text>
</comment>
<evidence type="ECO:0000256" key="4">
    <source>
        <dbReference type="ARBA" id="ARBA00023172"/>
    </source>
</evidence>
<keyword evidence="10" id="KW-1185">Reference proteome</keyword>
<keyword evidence="3 5" id="KW-0238">DNA-binding</keyword>
<dbReference type="GO" id="GO:0006310">
    <property type="term" value="P:DNA recombination"/>
    <property type="evidence" value="ECO:0007669"/>
    <property type="project" value="UniProtKB-KW"/>
</dbReference>
<gene>
    <name evidence="9" type="ORF">GCL57_02540</name>
</gene>
<protein>
    <submittedName>
        <fullName evidence="9">Tyrosine-type recombinase/integrase</fullName>
    </submittedName>
</protein>
<evidence type="ECO:0000259" key="7">
    <source>
        <dbReference type="PROSITE" id="PS51898"/>
    </source>
</evidence>
<dbReference type="PROSITE" id="PS51898">
    <property type="entry name" value="TYR_RECOMBINASE"/>
    <property type="match status" value="1"/>
</dbReference>
<dbReference type="PROSITE" id="PS51431">
    <property type="entry name" value="KAIA_C"/>
    <property type="match status" value="1"/>
</dbReference>
<dbReference type="GO" id="GO:0015074">
    <property type="term" value="P:DNA integration"/>
    <property type="evidence" value="ECO:0007669"/>
    <property type="project" value="UniProtKB-KW"/>
</dbReference>
<dbReference type="InterPro" id="IPR020856">
    <property type="entry name" value="Circadian_clock_protein_KaiA_C"/>
</dbReference>
<dbReference type="Pfam" id="PF00589">
    <property type="entry name" value="Phage_integrase"/>
    <property type="match status" value="1"/>
</dbReference>
<dbReference type="InterPro" id="IPR013762">
    <property type="entry name" value="Integrase-like_cat_sf"/>
</dbReference>
<feature type="domain" description="Tyr recombinase" evidence="7">
    <location>
        <begin position="111"/>
        <end position="287"/>
    </location>
</feature>
<accession>A0A833JFZ9</accession>
<dbReference type="EMBL" id="WFLN01000004">
    <property type="protein sequence ID" value="KAB8033605.1"/>
    <property type="molecule type" value="Genomic_DNA"/>
</dbReference>
<dbReference type="RefSeq" id="WP_152211691.1">
    <property type="nucleotide sequence ID" value="NZ_WFLN01000004.1"/>
</dbReference>
<dbReference type="InterPro" id="IPR002104">
    <property type="entry name" value="Integrase_catalytic"/>
</dbReference>
<proteinExistence type="inferred from homology"/>
<dbReference type="InterPro" id="IPR004107">
    <property type="entry name" value="Integrase_SAM-like_N"/>
</dbReference>
<evidence type="ECO:0000313" key="9">
    <source>
        <dbReference type="EMBL" id="KAB8033605.1"/>
    </source>
</evidence>
<evidence type="ECO:0000259" key="8">
    <source>
        <dbReference type="PROSITE" id="PS51900"/>
    </source>
</evidence>
<reference evidence="9 10" key="1">
    <citation type="submission" date="2019-10" db="EMBL/GenBank/DDBJ databases">
        <title>New genus of Silvanigrellaceae.</title>
        <authorList>
            <person name="Pitt A."/>
            <person name="Hahn M.W."/>
        </authorList>
    </citation>
    <scope>NUCLEOTIDE SEQUENCE [LARGE SCALE GENOMIC DNA]</scope>
    <source>
        <strain evidence="9 10">33A1-SZDP</strain>
    </source>
</reference>
<dbReference type="PROSITE" id="PS51900">
    <property type="entry name" value="CB"/>
    <property type="match status" value="1"/>
</dbReference>
<dbReference type="InterPro" id="IPR044068">
    <property type="entry name" value="CB"/>
</dbReference>
<dbReference type="PANTHER" id="PTHR30349">
    <property type="entry name" value="PHAGE INTEGRASE-RELATED"/>
    <property type="match status" value="1"/>
</dbReference>
<dbReference type="SUPFAM" id="SSF56349">
    <property type="entry name" value="DNA breaking-rejoining enzymes"/>
    <property type="match status" value="1"/>
</dbReference>
<keyword evidence="2" id="KW-0229">DNA integration</keyword>
<dbReference type="InterPro" id="IPR010998">
    <property type="entry name" value="Integrase_recombinase_N"/>
</dbReference>